<evidence type="ECO:0000256" key="1">
    <source>
        <dbReference type="SAM" id="MobiDB-lite"/>
    </source>
</evidence>
<dbReference type="Proteomes" id="UP000645462">
    <property type="component" value="Unassembled WGS sequence"/>
</dbReference>
<dbReference type="RefSeq" id="WP_188483860.1">
    <property type="nucleotide sequence ID" value="NZ_BMFC01000016.1"/>
</dbReference>
<dbReference type="InterPro" id="IPR036390">
    <property type="entry name" value="WH_DNA-bd_sf"/>
</dbReference>
<keyword evidence="3" id="KW-1185">Reference proteome</keyword>
<comment type="caution">
    <text evidence="2">The sequence shown here is derived from an EMBL/GenBank/DDBJ whole genome shotgun (WGS) entry which is preliminary data.</text>
</comment>
<organism evidence="2 3">
    <name type="scientific">Marivita lacus</name>
    <dbReference type="NCBI Taxonomy" id="1323742"/>
    <lineage>
        <taxon>Bacteria</taxon>
        <taxon>Pseudomonadati</taxon>
        <taxon>Pseudomonadota</taxon>
        <taxon>Alphaproteobacteria</taxon>
        <taxon>Rhodobacterales</taxon>
        <taxon>Roseobacteraceae</taxon>
        <taxon>Marivita</taxon>
    </lineage>
</organism>
<dbReference type="Gene3D" id="1.10.10.10">
    <property type="entry name" value="Winged helix-like DNA-binding domain superfamily/Winged helix DNA-binding domain"/>
    <property type="match status" value="1"/>
</dbReference>
<feature type="compositionally biased region" description="Basic and acidic residues" evidence="1">
    <location>
        <begin position="182"/>
        <end position="192"/>
    </location>
</feature>
<sequence>MSHAATNWAIQQRGLKPTTKIVLWHLCDRYNPDFGCFPTQERLALDCEIGRATLNRHLDDLEARGLIRRVPIIDTKTGQQRPTRYLLGFEFTGLTKGTPGPVGGAETPSHPPAAPLETPCLDLGHGTTGDTAMQCTGVQPPTPAPPCLEPGHGPVSHFGANPCLKNGDSRVSKWDTNPVREPLSKPVKEEEGAQARASIGDDFFCALLTALGFDPSGALPGWWQGWPPQEHVRRWQIELGLTEAQVVAAAAASRDIHPAPPDGPKALDRVMQRAARRKAEAAGTPRRVSAKAVTACTAKPPSADPPAFYADWVNSDRYLPSNAITNAMRDQMLNRGLVTTQRLRERNIQ</sequence>
<dbReference type="EMBL" id="BMFC01000016">
    <property type="protein sequence ID" value="GGC19252.1"/>
    <property type="molecule type" value="Genomic_DNA"/>
</dbReference>
<evidence type="ECO:0000313" key="3">
    <source>
        <dbReference type="Proteomes" id="UP000645462"/>
    </source>
</evidence>
<accession>A0ABQ1L6J9</accession>
<evidence type="ECO:0000313" key="2">
    <source>
        <dbReference type="EMBL" id="GGC19252.1"/>
    </source>
</evidence>
<reference evidence="3" key="1">
    <citation type="journal article" date="2019" name="Int. J. Syst. Evol. Microbiol.">
        <title>The Global Catalogue of Microorganisms (GCM) 10K type strain sequencing project: providing services to taxonomists for standard genome sequencing and annotation.</title>
        <authorList>
            <consortium name="The Broad Institute Genomics Platform"/>
            <consortium name="The Broad Institute Genome Sequencing Center for Infectious Disease"/>
            <person name="Wu L."/>
            <person name="Ma J."/>
        </authorList>
    </citation>
    <scope>NUCLEOTIDE SEQUENCE [LARGE SCALE GENOMIC DNA]</scope>
    <source>
        <strain evidence="3">CGMCC 1.12478</strain>
    </source>
</reference>
<dbReference type="SUPFAM" id="SSF46785">
    <property type="entry name" value="Winged helix' DNA-binding domain"/>
    <property type="match status" value="1"/>
</dbReference>
<proteinExistence type="predicted"/>
<protein>
    <submittedName>
        <fullName evidence="2">Helix-turn-helix domain-containing protein</fullName>
    </submittedName>
</protein>
<feature type="region of interest" description="Disordered" evidence="1">
    <location>
        <begin position="169"/>
        <end position="192"/>
    </location>
</feature>
<dbReference type="InterPro" id="IPR036388">
    <property type="entry name" value="WH-like_DNA-bd_sf"/>
</dbReference>
<gene>
    <name evidence="2" type="ORF">GCM10011363_39920</name>
</gene>
<name>A0ABQ1L6J9_9RHOB</name>
<dbReference type="Pfam" id="PF13730">
    <property type="entry name" value="HTH_36"/>
    <property type="match status" value="1"/>
</dbReference>